<feature type="chain" id="PRO_5012102386" description="Nbr1 FW domain-containing protein" evidence="1">
    <location>
        <begin position="23"/>
        <end position="340"/>
    </location>
</feature>
<dbReference type="PROSITE" id="PS51257">
    <property type="entry name" value="PROKAR_LIPOPROTEIN"/>
    <property type="match status" value="1"/>
</dbReference>
<keyword evidence="4" id="KW-1185">Reference proteome</keyword>
<evidence type="ECO:0000313" key="4">
    <source>
        <dbReference type="Proteomes" id="UP000195514"/>
    </source>
</evidence>
<dbReference type="RefSeq" id="WP_087861660.1">
    <property type="nucleotide sequence ID" value="NZ_LT859958.1"/>
</dbReference>
<evidence type="ECO:0000313" key="3">
    <source>
        <dbReference type="EMBL" id="SMX53741.1"/>
    </source>
</evidence>
<name>A0A1Y6K251_9CHLR</name>
<dbReference type="InterPro" id="IPR013783">
    <property type="entry name" value="Ig-like_fold"/>
</dbReference>
<dbReference type="AlphaFoldDB" id="A0A1Y6K251"/>
<dbReference type="OrthoDB" id="163857at2"/>
<dbReference type="PANTHER" id="PTHR20930">
    <property type="entry name" value="OVARIAN CARCINOMA ANTIGEN CA125-RELATED"/>
    <property type="match status" value="1"/>
</dbReference>
<reference evidence="4" key="1">
    <citation type="submission" date="2017-05" db="EMBL/GenBank/DDBJ databases">
        <authorList>
            <person name="Kirkegaard R."/>
            <person name="Mcilroy J S."/>
        </authorList>
    </citation>
    <scope>NUCLEOTIDE SEQUENCE [LARGE SCALE GENOMIC DNA]</scope>
</reference>
<feature type="signal peptide" evidence="1">
    <location>
        <begin position="1"/>
        <end position="22"/>
    </location>
</feature>
<dbReference type="Gene3D" id="2.60.40.10">
    <property type="entry name" value="Immunoglobulins"/>
    <property type="match status" value="1"/>
</dbReference>
<dbReference type="InterPro" id="IPR032350">
    <property type="entry name" value="Nbr1_FW"/>
</dbReference>
<protein>
    <recommendedName>
        <fullName evidence="2">Nbr1 FW domain-containing protein</fullName>
    </recommendedName>
</protein>
<feature type="domain" description="Nbr1 FW" evidence="2">
    <location>
        <begin position="99"/>
        <end position="203"/>
    </location>
</feature>
<organism evidence="3 4">
    <name type="scientific">Candidatus Brevifilum fermentans</name>
    <dbReference type="NCBI Taxonomy" id="1986204"/>
    <lineage>
        <taxon>Bacteria</taxon>
        <taxon>Bacillati</taxon>
        <taxon>Chloroflexota</taxon>
        <taxon>Anaerolineae</taxon>
        <taxon>Anaerolineales</taxon>
        <taxon>Anaerolineaceae</taxon>
        <taxon>Candidatus Brevifilum</taxon>
    </lineage>
</organism>
<evidence type="ECO:0000259" key="2">
    <source>
        <dbReference type="Pfam" id="PF16158"/>
    </source>
</evidence>
<accession>A0A1Y6K251</accession>
<evidence type="ECO:0000256" key="1">
    <source>
        <dbReference type="SAM" id="SignalP"/>
    </source>
</evidence>
<dbReference type="PANTHER" id="PTHR20930:SF0">
    <property type="entry name" value="PROTEIN ILRUN"/>
    <property type="match status" value="1"/>
</dbReference>
<dbReference type="EMBL" id="LT859958">
    <property type="protein sequence ID" value="SMX53741.1"/>
    <property type="molecule type" value="Genomic_DNA"/>
</dbReference>
<dbReference type="Pfam" id="PF16158">
    <property type="entry name" value="N_BRCA1_IG"/>
    <property type="match status" value="1"/>
</dbReference>
<dbReference type="CDD" id="cd14947">
    <property type="entry name" value="NBR1_like"/>
    <property type="match status" value="1"/>
</dbReference>
<gene>
    <name evidence="3" type="ORF">CFX1CAM_0676</name>
</gene>
<sequence>MKTRLFWLGVLVIFLTSCGKSEAPLSLATLDDTRLNETAVSLVTLDFAQTQTAIPTETPTPTQTSTPIPTLVRTRPPIQTPTSVLPCNLAEAGLPIDITIPDDTKMGPGTHFSKTWRLKNVGSCTWTRLYALTFFSGNSLSAQYTHYLLQPVEPGETVDLTVDMIAPEQVGVYQSNWMLRDPDDALFGIGPHGDAPFWVRIEVVQVATETPHPTPSLTVTPPVYITGEALLADSDKIDLDKAILNPADDDLADLQYHYGGTPAHLLTPLNGMEWAAYGDFEPGLAQCSAAAINNNTIGFSTVPVGTYFCYRTSEGLWGWLRIEWFADEKLMISFLTWAVH</sequence>
<keyword evidence="1" id="KW-0732">Signal</keyword>
<dbReference type="Proteomes" id="UP000195514">
    <property type="component" value="Chromosome I"/>
</dbReference>
<proteinExistence type="predicted"/>
<dbReference type="KEGG" id="abat:CFX1CAM_0676"/>